<dbReference type="EMBL" id="GGFL01012439">
    <property type="protein sequence ID" value="MBW76617.1"/>
    <property type="molecule type" value="Transcribed_RNA"/>
</dbReference>
<reference evidence="2" key="1">
    <citation type="submission" date="2018-01" db="EMBL/GenBank/DDBJ databases">
        <title>An insight into the sialome of Amazonian anophelines.</title>
        <authorList>
            <person name="Ribeiro J.M."/>
            <person name="Scarpassa V."/>
            <person name="Calvo E."/>
        </authorList>
    </citation>
    <scope>NUCLEOTIDE SEQUENCE</scope>
</reference>
<feature type="chain" id="PRO_5014986337" evidence="1">
    <location>
        <begin position="17"/>
        <end position="68"/>
    </location>
</feature>
<dbReference type="AlphaFoldDB" id="A0A2M4DGC4"/>
<organism evidence="2">
    <name type="scientific">Anopheles darlingi</name>
    <name type="common">Mosquito</name>
    <dbReference type="NCBI Taxonomy" id="43151"/>
    <lineage>
        <taxon>Eukaryota</taxon>
        <taxon>Metazoa</taxon>
        <taxon>Ecdysozoa</taxon>
        <taxon>Arthropoda</taxon>
        <taxon>Hexapoda</taxon>
        <taxon>Insecta</taxon>
        <taxon>Pterygota</taxon>
        <taxon>Neoptera</taxon>
        <taxon>Endopterygota</taxon>
        <taxon>Diptera</taxon>
        <taxon>Nematocera</taxon>
        <taxon>Culicoidea</taxon>
        <taxon>Culicidae</taxon>
        <taxon>Anophelinae</taxon>
        <taxon>Anopheles</taxon>
    </lineage>
</organism>
<sequence>MRFAICLLFSSSFSSSLFVYQFVLQSVAQHLSADGACVDVCVRMTNTSRAEMAAPVHPAPPPKLPFER</sequence>
<evidence type="ECO:0000256" key="1">
    <source>
        <dbReference type="SAM" id="SignalP"/>
    </source>
</evidence>
<feature type="signal peptide" evidence="1">
    <location>
        <begin position="1"/>
        <end position="16"/>
    </location>
</feature>
<evidence type="ECO:0000313" key="2">
    <source>
        <dbReference type="EMBL" id="MBW76617.1"/>
    </source>
</evidence>
<protein>
    <submittedName>
        <fullName evidence="2">Putative secreted protein</fullName>
    </submittedName>
</protein>
<keyword evidence="1" id="KW-0732">Signal</keyword>
<accession>A0A2M4DGC4</accession>
<name>A0A2M4DGC4_ANODA</name>
<proteinExistence type="predicted"/>